<evidence type="ECO:0000313" key="2">
    <source>
        <dbReference type="Proteomes" id="UP000256941"/>
    </source>
</evidence>
<dbReference type="Pfam" id="PF06748">
    <property type="entry name" value="DUF1217"/>
    <property type="match status" value="1"/>
</dbReference>
<comment type="caution">
    <text evidence="1">The sequence shown here is derived from an EMBL/GenBank/DDBJ whole genome shotgun (WGS) entry which is preliminary data.</text>
</comment>
<organism evidence="1 2">
    <name type="scientific">Paracoccus versutus</name>
    <name type="common">Thiobacillus versutus</name>
    <dbReference type="NCBI Taxonomy" id="34007"/>
    <lineage>
        <taxon>Bacteria</taxon>
        <taxon>Pseudomonadati</taxon>
        <taxon>Pseudomonadota</taxon>
        <taxon>Alphaproteobacteria</taxon>
        <taxon>Rhodobacterales</taxon>
        <taxon>Paracoccaceae</taxon>
        <taxon>Paracoccus</taxon>
    </lineage>
</organism>
<gene>
    <name evidence="1" type="ORF">BDD41_0261</name>
</gene>
<dbReference type="SUPFAM" id="SSF158837">
    <property type="entry name" value="AGR C 984p-like"/>
    <property type="match status" value="1"/>
</dbReference>
<dbReference type="Gene3D" id="1.10.3700.10">
    <property type="entry name" value="AGR C 984p-like"/>
    <property type="match status" value="1"/>
</dbReference>
<protein>
    <submittedName>
        <fullName evidence="1">Uncharacterized protein DUF1217</fullName>
    </submittedName>
</protein>
<evidence type="ECO:0000313" key="1">
    <source>
        <dbReference type="EMBL" id="REF71804.1"/>
    </source>
</evidence>
<dbReference type="Proteomes" id="UP000256941">
    <property type="component" value="Unassembled WGS sequence"/>
</dbReference>
<proteinExistence type="predicted"/>
<reference evidence="1 2" key="1">
    <citation type="submission" date="2018-08" db="EMBL/GenBank/DDBJ databases">
        <title>Genomic Encyclopedia of Archaeal and Bacterial Type Strains, Phase II (KMG-II): from individual species to whole genera.</title>
        <authorList>
            <person name="Goeker M."/>
        </authorList>
    </citation>
    <scope>NUCLEOTIDE SEQUENCE [LARGE SCALE GENOMIC DNA]</scope>
    <source>
        <strain evidence="1 2">DSM 17099</strain>
    </source>
</reference>
<sequence length="261" mass="29164">MSYNVQVGSGGYVGWKILERTMVKQRSAFLKSHDIRVSKDYFQQNIQNIKTAEELVNDRKLLVVVLRAFGLDSDVNNKFFLRKVIESDPADKGSLVNRLADKRYLALNQGLALHFSSEGQGARVDVGAIIEKYESRSFERNIGERHAEIELALNAQRELLNIATSDASENTKWYQILASKPLRQVFEGAYGIGAGFSSLSIDRQLSELKVRTERLTGSNSVSQFESGDGLDLVLRHFLLRSQMSVSSGSSRYANALALLRA</sequence>
<dbReference type="InterPro" id="IPR023157">
    <property type="entry name" value="AGR-C-984p-like_sf"/>
</dbReference>
<dbReference type="AlphaFoldDB" id="A0A3D9XN24"/>
<dbReference type="InterPro" id="IPR010626">
    <property type="entry name" value="DUF1217"/>
</dbReference>
<name>A0A3D9XN24_PARVE</name>
<dbReference type="EMBL" id="QTUJ01000001">
    <property type="protein sequence ID" value="REF71804.1"/>
    <property type="molecule type" value="Genomic_DNA"/>
</dbReference>
<accession>A0A3D9XN24</accession>
<dbReference type="RefSeq" id="WP_116220541.1">
    <property type="nucleotide sequence ID" value="NZ_CP038196.1"/>
</dbReference>